<keyword evidence="6" id="KW-0949">S-adenosyl-L-methionine</keyword>
<evidence type="ECO:0000256" key="1">
    <source>
        <dbReference type="ARBA" id="ARBA00004953"/>
    </source>
</evidence>
<dbReference type="CDD" id="cd11645">
    <property type="entry name" value="Precorrin_2_C20_MT"/>
    <property type="match status" value="1"/>
</dbReference>
<dbReference type="InterPro" id="IPR006364">
    <property type="entry name" value="CobI/CbiL/CobIJ_dom"/>
</dbReference>
<dbReference type="Gene3D" id="3.30.950.10">
    <property type="entry name" value="Methyltransferase, Cobalt-precorrin-4 Transmethylase, Domain 2"/>
    <property type="match status" value="1"/>
</dbReference>
<dbReference type="Proteomes" id="UP000317730">
    <property type="component" value="Unassembled WGS sequence"/>
</dbReference>
<feature type="domain" description="Tetrapyrrole methylase" evidence="10">
    <location>
        <begin position="3"/>
        <end position="215"/>
    </location>
</feature>
<dbReference type="UniPathway" id="UPA00148"/>
<name>A0A4Y3TWC6_9PROT</name>
<comment type="similarity">
    <text evidence="2 7 8">Belongs to the precorrin methyltransferase family.</text>
</comment>
<feature type="compositionally biased region" description="Basic and acidic residues" evidence="9">
    <location>
        <begin position="238"/>
        <end position="248"/>
    </location>
</feature>
<dbReference type="InterPro" id="IPR003043">
    <property type="entry name" value="Uropor_MeTrfase_CS"/>
</dbReference>
<dbReference type="Pfam" id="PF00590">
    <property type="entry name" value="TP_methylase"/>
    <property type="match status" value="1"/>
</dbReference>
<dbReference type="RefSeq" id="WP_141376749.1">
    <property type="nucleotide sequence ID" value="NZ_BAPL01000032.1"/>
</dbReference>
<dbReference type="GO" id="GO:0009236">
    <property type="term" value="P:cobalamin biosynthetic process"/>
    <property type="evidence" value="ECO:0007669"/>
    <property type="project" value="UniProtKB-UniRule"/>
</dbReference>
<evidence type="ECO:0000256" key="2">
    <source>
        <dbReference type="ARBA" id="ARBA00005879"/>
    </source>
</evidence>
<protein>
    <submittedName>
        <fullName evidence="11">Precorrin-2 C(20)-methyltransferase</fullName>
    </submittedName>
</protein>
<evidence type="ECO:0000256" key="6">
    <source>
        <dbReference type="ARBA" id="ARBA00022691"/>
    </source>
</evidence>
<keyword evidence="3" id="KW-0169">Cobalamin biosynthesis</keyword>
<evidence type="ECO:0000256" key="4">
    <source>
        <dbReference type="ARBA" id="ARBA00022603"/>
    </source>
</evidence>
<dbReference type="GO" id="GO:0032259">
    <property type="term" value="P:methylation"/>
    <property type="evidence" value="ECO:0007669"/>
    <property type="project" value="UniProtKB-KW"/>
</dbReference>
<evidence type="ECO:0000256" key="5">
    <source>
        <dbReference type="ARBA" id="ARBA00022679"/>
    </source>
</evidence>
<dbReference type="PROSITE" id="PS00840">
    <property type="entry name" value="SUMT_2"/>
    <property type="match status" value="1"/>
</dbReference>
<evidence type="ECO:0000259" key="10">
    <source>
        <dbReference type="Pfam" id="PF00590"/>
    </source>
</evidence>
<dbReference type="GO" id="GO:0030788">
    <property type="term" value="F:precorrin-2 C20-methyltransferase activity"/>
    <property type="evidence" value="ECO:0007669"/>
    <property type="project" value="InterPro"/>
</dbReference>
<evidence type="ECO:0000256" key="3">
    <source>
        <dbReference type="ARBA" id="ARBA00022573"/>
    </source>
</evidence>
<keyword evidence="5 8" id="KW-0808">Transferase</keyword>
<comment type="pathway">
    <text evidence="1">Cofactor biosynthesis; adenosylcobalamin biosynthesis.</text>
</comment>
<dbReference type="NCBIfam" id="NF004647">
    <property type="entry name" value="PRK05990.1"/>
    <property type="match status" value="1"/>
</dbReference>
<dbReference type="PIRSF" id="PIRSF036427">
    <property type="entry name" value="Precrrn-2_mtase"/>
    <property type="match status" value="1"/>
</dbReference>
<evidence type="ECO:0000256" key="7">
    <source>
        <dbReference type="PIRNR" id="PIRNR036427"/>
    </source>
</evidence>
<organism evidence="11 12">
    <name type="scientific">Acetobacter peroxydans</name>
    <dbReference type="NCBI Taxonomy" id="104098"/>
    <lineage>
        <taxon>Bacteria</taxon>
        <taxon>Pseudomonadati</taxon>
        <taxon>Pseudomonadota</taxon>
        <taxon>Alphaproteobacteria</taxon>
        <taxon>Acetobacterales</taxon>
        <taxon>Acetobacteraceae</taxon>
        <taxon>Acetobacter</taxon>
    </lineage>
</organism>
<reference evidence="11 12" key="1">
    <citation type="submission" date="2019-06" db="EMBL/GenBank/DDBJ databases">
        <title>Whole genome shotgun sequence of Acetobacter peroxydans NBRC 13755.</title>
        <authorList>
            <person name="Hosoyama A."/>
            <person name="Uohara A."/>
            <person name="Ohji S."/>
            <person name="Ichikawa N."/>
        </authorList>
    </citation>
    <scope>NUCLEOTIDE SEQUENCE [LARGE SCALE GENOMIC DNA]</scope>
    <source>
        <strain evidence="11 12">NBRC 13755</strain>
    </source>
</reference>
<proteinExistence type="inferred from homology"/>
<dbReference type="InterPro" id="IPR012382">
    <property type="entry name" value="CobI/CbiL"/>
</dbReference>
<evidence type="ECO:0000313" key="12">
    <source>
        <dbReference type="Proteomes" id="UP000317730"/>
    </source>
</evidence>
<evidence type="ECO:0000256" key="8">
    <source>
        <dbReference type="RuleBase" id="RU003960"/>
    </source>
</evidence>
<keyword evidence="12" id="KW-1185">Reference proteome</keyword>
<keyword evidence="4 8" id="KW-0489">Methyltransferase</keyword>
<dbReference type="AlphaFoldDB" id="A0A4Y3TWC6"/>
<dbReference type="InterPro" id="IPR014777">
    <property type="entry name" value="4pyrrole_Mease_sub1"/>
</dbReference>
<dbReference type="InterPro" id="IPR014776">
    <property type="entry name" value="4pyrrole_Mease_sub2"/>
</dbReference>
<dbReference type="SUPFAM" id="SSF53790">
    <property type="entry name" value="Tetrapyrrole methylase"/>
    <property type="match status" value="1"/>
</dbReference>
<sequence>MGTITCVGLGPGDPDLMSRKAARLIEAGLHVAYFRKAGQTGQARRIVEGMLHPDVTEYPMEYPVTTEIAFACVDYNDLLASFYDDWADRLFQMAQSHDVIVLCEGDPFLYGSFIHLHARLQGRCPVEVVPGIPGMTGCWHATGQPITWGDDVLAVLPGTLSETALVHHMQQADALVIMKTGRNLPKIRRALTTTGLLERAWLIERGTMPTQRVIRLAEAAEHDCPYFAIVLVHGNNGRRPERRQEPDRSSVAAHSQHETAVNGQHS</sequence>
<accession>A0A4Y3TWC6</accession>
<dbReference type="NCBIfam" id="TIGR01467">
    <property type="entry name" value="cobI_cbiL"/>
    <property type="match status" value="1"/>
</dbReference>
<dbReference type="PANTHER" id="PTHR43467:SF2">
    <property type="entry name" value="COBALT-PRECORRIN-2 C(20)-METHYLTRANSFERASE"/>
    <property type="match status" value="1"/>
</dbReference>
<gene>
    <name evidence="11" type="primary">cobI</name>
    <name evidence="11" type="ORF">APE01nite_18050</name>
</gene>
<dbReference type="EMBL" id="BJMV01000009">
    <property type="protein sequence ID" value="GEB86008.1"/>
    <property type="molecule type" value="Genomic_DNA"/>
</dbReference>
<dbReference type="PANTHER" id="PTHR43467">
    <property type="entry name" value="COBALT-PRECORRIN-2 C(20)-METHYLTRANSFERASE"/>
    <property type="match status" value="1"/>
</dbReference>
<dbReference type="Gene3D" id="3.40.1010.10">
    <property type="entry name" value="Cobalt-precorrin-4 Transmethylase, Domain 1"/>
    <property type="match status" value="1"/>
</dbReference>
<comment type="caution">
    <text evidence="11">The sequence shown here is derived from an EMBL/GenBank/DDBJ whole genome shotgun (WGS) entry which is preliminary data.</text>
</comment>
<evidence type="ECO:0000313" key="11">
    <source>
        <dbReference type="EMBL" id="GEB86008.1"/>
    </source>
</evidence>
<evidence type="ECO:0000256" key="9">
    <source>
        <dbReference type="SAM" id="MobiDB-lite"/>
    </source>
</evidence>
<dbReference type="OrthoDB" id="9804789at2"/>
<feature type="region of interest" description="Disordered" evidence="9">
    <location>
        <begin position="237"/>
        <end position="266"/>
    </location>
</feature>
<dbReference type="InterPro" id="IPR035996">
    <property type="entry name" value="4pyrrol_Methylase_sf"/>
</dbReference>
<dbReference type="InterPro" id="IPR000878">
    <property type="entry name" value="4pyrrol_Mease"/>
</dbReference>